<proteinExistence type="inferred from homology"/>
<feature type="binding site" evidence="9">
    <location>
        <position position="154"/>
    </location>
    <ligand>
        <name>substrate</name>
    </ligand>
</feature>
<evidence type="ECO:0000256" key="4">
    <source>
        <dbReference type="ARBA" id="ARBA00022532"/>
    </source>
</evidence>
<dbReference type="InterPro" id="IPR022383">
    <property type="entry name" value="Lactate/malate_DH_C"/>
</dbReference>
<evidence type="ECO:0000256" key="11">
    <source>
        <dbReference type="RuleBase" id="RU003369"/>
    </source>
</evidence>
<evidence type="ECO:0000259" key="13">
    <source>
        <dbReference type="Pfam" id="PF00056"/>
    </source>
</evidence>
<comment type="subunit">
    <text evidence="2">Homodimer.</text>
</comment>
<evidence type="ECO:0000256" key="8">
    <source>
        <dbReference type="PIRSR" id="PIRSR000102-1"/>
    </source>
</evidence>
<dbReference type="GO" id="GO:0006099">
    <property type="term" value="P:tricarboxylic acid cycle"/>
    <property type="evidence" value="ECO:0007669"/>
    <property type="project" value="UniProtKB-KW"/>
</dbReference>
<dbReference type="InterPro" id="IPR001236">
    <property type="entry name" value="Lactate/malate_DH_N"/>
</dbReference>
<comment type="similarity">
    <text evidence="1">Belongs to the LDH/MDH superfamily. MDH type 1 family.</text>
</comment>
<evidence type="ECO:0000256" key="9">
    <source>
        <dbReference type="PIRSR" id="PIRSR000102-2"/>
    </source>
</evidence>
<evidence type="ECO:0000256" key="10">
    <source>
        <dbReference type="PIRSR" id="PIRSR000102-3"/>
    </source>
</evidence>
<dbReference type="PANTHER" id="PTHR11540:SF16">
    <property type="entry name" value="MALATE DEHYDROGENASE, MITOCHONDRIAL"/>
    <property type="match status" value="1"/>
</dbReference>
<comment type="catalytic activity">
    <reaction evidence="7 12">
        <text>(S)-malate + NAD(+) = oxaloacetate + NADH + H(+)</text>
        <dbReference type="Rhea" id="RHEA:21432"/>
        <dbReference type="ChEBI" id="CHEBI:15378"/>
        <dbReference type="ChEBI" id="CHEBI:15589"/>
        <dbReference type="ChEBI" id="CHEBI:16452"/>
        <dbReference type="ChEBI" id="CHEBI:57540"/>
        <dbReference type="ChEBI" id="CHEBI:57945"/>
        <dbReference type="EC" id="1.1.1.37"/>
    </reaction>
</comment>
<dbReference type="EC" id="1.1.1.37" evidence="3 12"/>
<dbReference type="InterPro" id="IPR001252">
    <property type="entry name" value="Malate_DH_AS"/>
</dbReference>
<feature type="binding site" evidence="9">
    <location>
        <position position="82"/>
    </location>
    <ligand>
        <name>substrate</name>
    </ligand>
</feature>
<dbReference type="PROSITE" id="PS00068">
    <property type="entry name" value="MDH"/>
    <property type="match status" value="1"/>
</dbReference>
<feature type="binding site" evidence="10">
    <location>
        <begin position="118"/>
        <end position="120"/>
    </location>
    <ligand>
        <name>NAD(+)</name>
        <dbReference type="ChEBI" id="CHEBI:57540"/>
    </ligand>
</feature>
<dbReference type="Gene3D" id="3.40.50.720">
    <property type="entry name" value="NAD(P)-binding Rossmann-like Domain"/>
    <property type="match status" value="1"/>
</dbReference>
<dbReference type="PIRSF" id="PIRSF000102">
    <property type="entry name" value="Lac_mal_DH"/>
    <property type="match status" value="1"/>
</dbReference>
<dbReference type="Pfam" id="PF00056">
    <property type="entry name" value="Ldh_1_N"/>
    <property type="match status" value="1"/>
</dbReference>
<keyword evidence="16" id="KW-1185">Reference proteome</keyword>
<evidence type="ECO:0000313" key="16">
    <source>
        <dbReference type="Proteomes" id="UP001214628"/>
    </source>
</evidence>
<feature type="binding site" evidence="9">
    <location>
        <position position="88"/>
    </location>
    <ligand>
        <name>substrate</name>
    </ligand>
</feature>
<accession>A0AAF0FCH7</accession>
<dbReference type="InterPro" id="IPR010097">
    <property type="entry name" value="Malate_DH_type1"/>
</dbReference>
<name>A0AAF0FCH7_9BASI</name>
<dbReference type="NCBIfam" id="TIGR01772">
    <property type="entry name" value="MDH_euk_gproteo"/>
    <property type="match status" value="1"/>
</dbReference>
<dbReference type="Gene3D" id="3.90.110.10">
    <property type="entry name" value="Lactate dehydrogenase/glycoside hydrolase, family 4, C-terminal"/>
    <property type="match status" value="1"/>
</dbReference>
<dbReference type="SUPFAM" id="SSF51735">
    <property type="entry name" value="NAD(P)-binding Rossmann-fold domains"/>
    <property type="match status" value="1"/>
</dbReference>
<keyword evidence="5 11" id="KW-0560">Oxidoreductase</keyword>
<dbReference type="GO" id="GO:0030060">
    <property type="term" value="F:L-malate dehydrogenase (NAD+) activity"/>
    <property type="evidence" value="ECO:0007669"/>
    <property type="project" value="UniProtKB-EC"/>
</dbReference>
<keyword evidence="6 10" id="KW-0520">NAD</keyword>
<dbReference type="PANTHER" id="PTHR11540">
    <property type="entry name" value="MALATE AND LACTATE DEHYDROGENASE"/>
    <property type="match status" value="1"/>
</dbReference>
<sequence length="332" mass="34548">MVKATVIGAAGGIGQPLSLLLKQCPLVTELSLYDVVNTPGVAVDLSHINTAATVTGFTPENDGLAKALKGTEIVVIPAGMPRKPGMTRDDLFNANASIVHGIAEAIAKNAPKAFVLVISNPVNSTVPICAEVFKKEGIYDPKRLFGVTTLDVVRAGTFVSEAAGKSQDAAKYQVPVVGGHSGVTIVPLLSQAKPSFSPDQKQVEQLTERIQFGGDEVVKAKEAKGSATLSMAYAGARFAIAVMEAMSGKTSESPEYSYVDLTSDAEGSKAVTEVIGSNTAFFSVPLTLGKNGVEKIHPLGKLSDFESSAVKKAVEALGDNIAKGVSFKANKL</sequence>
<dbReference type="EMBL" id="CP118375">
    <property type="protein sequence ID" value="WFD42383.1"/>
    <property type="molecule type" value="Genomic_DNA"/>
</dbReference>
<evidence type="ECO:0000313" key="15">
    <source>
        <dbReference type="EMBL" id="WFD42383.1"/>
    </source>
</evidence>
<evidence type="ECO:0000259" key="14">
    <source>
        <dbReference type="Pfam" id="PF02866"/>
    </source>
</evidence>
<evidence type="ECO:0000256" key="3">
    <source>
        <dbReference type="ARBA" id="ARBA00012995"/>
    </source>
</evidence>
<evidence type="ECO:0000256" key="6">
    <source>
        <dbReference type="ARBA" id="ARBA00023027"/>
    </source>
</evidence>
<dbReference type="CDD" id="cd01337">
    <property type="entry name" value="MDH_glyoxysomal_mitochondrial"/>
    <property type="match status" value="1"/>
</dbReference>
<feature type="binding site" evidence="10">
    <location>
        <position position="231"/>
    </location>
    <ligand>
        <name>NAD(+)</name>
        <dbReference type="ChEBI" id="CHEBI:57540"/>
    </ligand>
</feature>
<feature type="active site" description="Proton acceptor" evidence="8">
    <location>
        <position position="180"/>
    </location>
</feature>
<evidence type="ECO:0000256" key="2">
    <source>
        <dbReference type="ARBA" id="ARBA00011738"/>
    </source>
</evidence>
<dbReference type="Proteomes" id="UP001214628">
    <property type="component" value="Chromosome 1"/>
</dbReference>
<dbReference type="InterPro" id="IPR001557">
    <property type="entry name" value="L-lactate/malate_DH"/>
</dbReference>
<feature type="binding site" evidence="9">
    <location>
        <position position="120"/>
    </location>
    <ligand>
        <name>substrate</name>
    </ligand>
</feature>
<dbReference type="GO" id="GO:0006108">
    <property type="term" value="P:malate metabolic process"/>
    <property type="evidence" value="ECO:0007669"/>
    <property type="project" value="InterPro"/>
</dbReference>
<organism evidence="15 16">
    <name type="scientific">Malassezia psittaci</name>
    <dbReference type="NCBI Taxonomy" id="1821823"/>
    <lineage>
        <taxon>Eukaryota</taxon>
        <taxon>Fungi</taxon>
        <taxon>Dikarya</taxon>
        <taxon>Basidiomycota</taxon>
        <taxon>Ustilaginomycotina</taxon>
        <taxon>Malasseziomycetes</taxon>
        <taxon>Malasseziales</taxon>
        <taxon>Malasseziaceae</taxon>
        <taxon>Malassezia</taxon>
    </lineage>
</organism>
<evidence type="ECO:0000256" key="5">
    <source>
        <dbReference type="ARBA" id="ARBA00023002"/>
    </source>
</evidence>
<evidence type="ECO:0000256" key="7">
    <source>
        <dbReference type="ARBA" id="ARBA00048313"/>
    </source>
</evidence>
<feature type="binding site" evidence="10">
    <location>
        <position position="95"/>
    </location>
    <ligand>
        <name>NAD(+)</name>
        <dbReference type="ChEBI" id="CHEBI:57540"/>
    </ligand>
</feature>
<dbReference type="AlphaFoldDB" id="A0AAF0FCH7"/>
<protein>
    <recommendedName>
        <fullName evidence="3 12">Malate dehydrogenase</fullName>
        <ecNumber evidence="3 12">1.1.1.37</ecNumber>
    </recommendedName>
</protein>
<dbReference type="GO" id="GO:0005829">
    <property type="term" value="C:cytosol"/>
    <property type="evidence" value="ECO:0007669"/>
    <property type="project" value="TreeGrafter"/>
</dbReference>
<feature type="binding site" evidence="10">
    <location>
        <position position="34"/>
    </location>
    <ligand>
        <name>NAD(+)</name>
        <dbReference type="ChEBI" id="CHEBI:57540"/>
    </ligand>
</feature>
<dbReference type="SUPFAM" id="SSF56327">
    <property type="entry name" value="LDH C-terminal domain-like"/>
    <property type="match status" value="1"/>
</dbReference>
<feature type="domain" description="Lactate/malate dehydrogenase N-terminal" evidence="13">
    <location>
        <begin position="3"/>
        <end position="146"/>
    </location>
</feature>
<feature type="binding site" evidence="10">
    <location>
        <begin position="8"/>
        <end position="14"/>
    </location>
    <ligand>
        <name>NAD(+)</name>
        <dbReference type="ChEBI" id="CHEBI:57540"/>
    </ligand>
</feature>
<dbReference type="FunFam" id="3.90.110.10:FF:000001">
    <property type="entry name" value="Malate dehydrogenase"/>
    <property type="match status" value="1"/>
</dbReference>
<dbReference type="InterPro" id="IPR015955">
    <property type="entry name" value="Lactate_DH/Glyco_Ohase_4_C"/>
</dbReference>
<reference evidence="15" key="1">
    <citation type="submission" date="2023-02" db="EMBL/GenBank/DDBJ databases">
        <title>Mating type loci evolution in Malassezia.</title>
        <authorList>
            <person name="Coelho M.A."/>
        </authorList>
    </citation>
    <scope>NUCLEOTIDE SEQUENCE</scope>
    <source>
        <strain evidence="15">CBS 14136</strain>
    </source>
</reference>
<evidence type="ECO:0000256" key="12">
    <source>
        <dbReference type="RuleBase" id="RU003405"/>
    </source>
</evidence>
<gene>
    <name evidence="15" type="ORF">MPSI1_001025</name>
</gene>
<dbReference type="Pfam" id="PF02866">
    <property type="entry name" value="Ldh_1_C"/>
    <property type="match status" value="1"/>
</dbReference>
<keyword evidence="4 12" id="KW-0816">Tricarboxylic acid cycle</keyword>
<feature type="domain" description="Lactate/malate dehydrogenase C-terminal" evidence="14">
    <location>
        <begin position="148"/>
        <end position="327"/>
    </location>
</feature>
<evidence type="ECO:0000256" key="1">
    <source>
        <dbReference type="ARBA" id="ARBA00008824"/>
    </source>
</evidence>
<dbReference type="InterPro" id="IPR036291">
    <property type="entry name" value="NAD(P)-bd_dom_sf"/>
</dbReference>
<dbReference type="FunFam" id="3.40.50.720:FF:000013">
    <property type="entry name" value="Malate dehydrogenase"/>
    <property type="match status" value="1"/>
</dbReference>